<evidence type="ECO:0000313" key="2">
    <source>
        <dbReference type="Proteomes" id="UP000269199"/>
    </source>
</evidence>
<sequence length="85" mass="9587">MPTPVEHQEQYKGFQVWLRCTGRLDQWEVSAVRIVDSLTQGEPLFPKRPLPGRSDSAAHAIDRGMAWARAVIDQLDPTLDGEWSA</sequence>
<proteinExistence type="predicted"/>
<reference evidence="1 2" key="1">
    <citation type="submission" date="2017-11" db="EMBL/GenBank/DDBJ databases">
        <title>Complete genome sequence of Herbaspirillum rubrisubalbicans DSM 11543.</title>
        <authorList>
            <person name="Chen M."/>
            <person name="An Q."/>
        </authorList>
    </citation>
    <scope>NUCLEOTIDE SEQUENCE [LARGE SCALE GENOMIC DNA]</scope>
    <source>
        <strain evidence="1 2">DSM 11543</strain>
    </source>
</reference>
<dbReference type="EMBL" id="CP024996">
    <property type="protein sequence ID" value="AYR22604.1"/>
    <property type="molecule type" value="Genomic_DNA"/>
</dbReference>
<protein>
    <submittedName>
        <fullName evidence="1">Uncharacterized protein</fullName>
    </submittedName>
</protein>
<organism evidence="1 2">
    <name type="scientific">Herbaspirillum rubrisubalbicans</name>
    <dbReference type="NCBI Taxonomy" id="80842"/>
    <lineage>
        <taxon>Bacteria</taxon>
        <taxon>Pseudomonadati</taxon>
        <taxon>Pseudomonadota</taxon>
        <taxon>Betaproteobacteria</taxon>
        <taxon>Burkholderiales</taxon>
        <taxon>Oxalobacteraceae</taxon>
        <taxon>Herbaspirillum</taxon>
    </lineage>
</organism>
<name>A0AAD0U3S3_9BURK</name>
<gene>
    <name evidence="1" type="ORF">RC54_01685</name>
</gene>
<dbReference type="AlphaFoldDB" id="A0AAD0U3S3"/>
<dbReference type="Proteomes" id="UP000269199">
    <property type="component" value="Chromosome"/>
</dbReference>
<accession>A0AAD0U3S3</accession>
<dbReference type="RefSeq" id="WP_058894017.1">
    <property type="nucleotide sequence ID" value="NZ_CP024996.1"/>
</dbReference>
<evidence type="ECO:0000313" key="1">
    <source>
        <dbReference type="EMBL" id="AYR22604.1"/>
    </source>
</evidence>